<feature type="transmembrane region" description="Helical" evidence="5">
    <location>
        <begin position="123"/>
        <end position="140"/>
    </location>
</feature>
<dbReference type="GO" id="GO:0016020">
    <property type="term" value="C:membrane"/>
    <property type="evidence" value="ECO:0007669"/>
    <property type="project" value="UniProtKB-SubCell"/>
</dbReference>
<keyword evidence="2 5" id="KW-0812">Transmembrane</keyword>
<dbReference type="InterPro" id="IPR007300">
    <property type="entry name" value="CidB/LrgB"/>
</dbReference>
<reference evidence="6 7" key="1">
    <citation type="submission" date="2019-05" db="EMBL/GenBank/DDBJ databases">
        <title>The metagenome of a microbial culture collection derived from dairy environment covers the genomic content of the human microbiome.</title>
        <authorList>
            <person name="Roder T."/>
            <person name="Wuthrich D."/>
            <person name="Sattari Z."/>
            <person name="Von Ah U."/>
            <person name="Bar C."/>
            <person name="Ronchi F."/>
            <person name="Macpherson A.J."/>
            <person name="Ganal-Vonarburg S.C."/>
            <person name="Bruggmann R."/>
            <person name="Vergeres G."/>
        </authorList>
    </citation>
    <scope>NUCLEOTIDE SEQUENCE [LARGE SCALE GENOMIC DNA]</scope>
    <source>
        <strain evidence="6 7">FAM 24227</strain>
    </source>
</reference>
<evidence type="ECO:0000313" key="7">
    <source>
        <dbReference type="Proteomes" id="UP000306420"/>
    </source>
</evidence>
<dbReference type="Pfam" id="PF04172">
    <property type="entry name" value="LrgB"/>
    <property type="match status" value="1"/>
</dbReference>
<feature type="transmembrane region" description="Helical" evidence="5">
    <location>
        <begin position="34"/>
        <end position="56"/>
    </location>
</feature>
<evidence type="ECO:0000256" key="1">
    <source>
        <dbReference type="ARBA" id="ARBA00004141"/>
    </source>
</evidence>
<dbReference type="AlphaFoldDB" id="A0A5R9EFA5"/>
<proteinExistence type="predicted"/>
<feature type="transmembrane region" description="Helical" evidence="5">
    <location>
        <begin position="210"/>
        <end position="233"/>
    </location>
</feature>
<dbReference type="EMBL" id="VBSP01000008">
    <property type="protein sequence ID" value="TLQ48752.1"/>
    <property type="molecule type" value="Genomic_DNA"/>
</dbReference>
<name>A0A5R9EFA5_9LACT</name>
<evidence type="ECO:0000256" key="2">
    <source>
        <dbReference type="ARBA" id="ARBA00022692"/>
    </source>
</evidence>
<comment type="subcellular location">
    <subcellularLocation>
        <location evidence="1">Membrane</location>
        <topology evidence="1">Multi-pass membrane protein</topology>
    </subcellularLocation>
</comment>
<evidence type="ECO:0000256" key="5">
    <source>
        <dbReference type="SAM" id="Phobius"/>
    </source>
</evidence>
<dbReference type="RefSeq" id="WP_138404040.1">
    <property type="nucleotide sequence ID" value="NZ_VBSP01000008.1"/>
</dbReference>
<protein>
    <submittedName>
        <fullName evidence="6">LrgB family protein</fullName>
    </submittedName>
</protein>
<keyword evidence="4 5" id="KW-0472">Membrane</keyword>
<evidence type="ECO:0000256" key="3">
    <source>
        <dbReference type="ARBA" id="ARBA00022989"/>
    </source>
</evidence>
<dbReference type="OrthoDB" id="9811701at2"/>
<gene>
    <name evidence="6" type="ORF">FEZ33_03635</name>
</gene>
<feature type="transmembrane region" description="Helical" evidence="5">
    <location>
        <begin position="6"/>
        <end position="27"/>
    </location>
</feature>
<dbReference type="PANTHER" id="PTHR30249">
    <property type="entry name" value="PUTATIVE SEROTONIN TRANSPORTER"/>
    <property type="match status" value="1"/>
</dbReference>
<feature type="transmembrane region" description="Helical" evidence="5">
    <location>
        <begin position="93"/>
        <end position="117"/>
    </location>
</feature>
<dbReference type="PANTHER" id="PTHR30249:SF0">
    <property type="entry name" value="PLASTIDAL GLYCOLATE_GLYCERATE TRANSLOCATOR 1, CHLOROPLASTIC"/>
    <property type="match status" value="1"/>
</dbReference>
<comment type="caution">
    <text evidence="6">The sequence shown here is derived from an EMBL/GenBank/DDBJ whole genome shotgun (WGS) entry which is preliminary data.</text>
</comment>
<organism evidence="6 7">
    <name type="scientific">Ruoffia tabacinasalis</name>
    <dbReference type="NCBI Taxonomy" id="87458"/>
    <lineage>
        <taxon>Bacteria</taxon>
        <taxon>Bacillati</taxon>
        <taxon>Bacillota</taxon>
        <taxon>Bacilli</taxon>
        <taxon>Lactobacillales</taxon>
        <taxon>Aerococcaceae</taxon>
        <taxon>Ruoffia</taxon>
    </lineage>
</organism>
<keyword evidence="3 5" id="KW-1133">Transmembrane helix</keyword>
<accession>A0A5R9EFA5</accession>
<evidence type="ECO:0000313" key="6">
    <source>
        <dbReference type="EMBL" id="TLQ48752.1"/>
    </source>
</evidence>
<evidence type="ECO:0000256" key="4">
    <source>
        <dbReference type="ARBA" id="ARBA00023136"/>
    </source>
</evidence>
<dbReference type="Proteomes" id="UP000306420">
    <property type="component" value="Unassembled WGS sequence"/>
</dbReference>
<sequence>MISTLVATPFFGFMVSIGFYLLGSILYKRIKFPLFNPLVFAIICVIIMLLLTNVSYETYNEGGRYISIWVTPATVALAIKLEKNFKYLKENYPAILTGIVSGVAFHTVLIILFSLLFRFDYPLAATFLPKSVTTAIAIGISESVGGLVPLTVAVVVFTGVVGALIGPTLFRVANITNPVAQGIAFGSSAHAMGTSKAIEVGEVQGAMSGLAIVVTGIVVVVIAPIGAQILQLLF</sequence>
<feature type="transmembrane region" description="Helical" evidence="5">
    <location>
        <begin position="147"/>
        <end position="170"/>
    </location>
</feature>